<protein>
    <submittedName>
        <fullName evidence="1">Uncharacterized protein</fullName>
    </submittedName>
</protein>
<evidence type="ECO:0000313" key="1">
    <source>
        <dbReference type="EMBL" id="AEM39044.1"/>
    </source>
</evidence>
<dbReference type="HOGENOM" id="CLU_2152707_0_0_2"/>
<name>G0EFU3_PYRF1</name>
<proteinExistence type="predicted"/>
<organism evidence="1 2">
    <name type="scientific">Pyrolobus fumarii (strain DSM 11204 / 1A)</name>
    <dbReference type="NCBI Taxonomy" id="694429"/>
    <lineage>
        <taxon>Archaea</taxon>
        <taxon>Thermoproteota</taxon>
        <taxon>Thermoprotei</taxon>
        <taxon>Desulfurococcales</taxon>
        <taxon>Pyrodictiaceae</taxon>
        <taxon>Pyrolobus</taxon>
    </lineage>
</organism>
<dbReference type="InParanoid" id="G0EFU3"/>
<reference evidence="1 2" key="1">
    <citation type="journal article" date="2011" name="Stand. Genomic Sci.">
        <title>Complete genome sequence of the hyperthermophilic chemolithoautotroph Pyrolobus fumarii type strain (1A).</title>
        <authorList>
            <person name="Anderson I."/>
            <person name="Goker M."/>
            <person name="Nolan M."/>
            <person name="Lucas S."/>
            <person name="Hammon N."/>
            <person name="Deshpande S."/>
            <person name="Cheng J.F."/>
            <person name="Tapia R."/>
            <person name="Han C."/>
            <person name="Goodwin L."/>
            <person name="Pitluck S."/>
            <person name="Huntemann M."/>
            <person name="Liolios K."/>
            <person name="Ivanova N."/>
            <person name="Pagani I."/>
            <person name="Mavromatis K."/>
            <person name="Ovchinikova G."/>
            <person name="Pati A."/>
            <person name="Chen A."/>
            <person name="Palaniappan K."/>
            <person name="Land M."/>
            <person name="Hauser L."/>
            <person name="Brambilla E.M."/>
            <person name="Huber H."/>
            <person name="Yasawong M."/>
            <person name="Rohde M."/>
            <person name="Spring S."/>
            <person name="Abt B."/>
            <person name="Sikorski J."/>
            <person name="Wirth R."/>
            <person name="Detter J.C."/>
            <person name="Woyke T."/>
            <person name="Bristow J."/>
            <person name="Eisen J.A."/>
            <person name="Markowitz V."/>
            <person name="Hugenholtz P."/>
            <person name="Kyrpides N.C."/>
            <person name="Klenk H.P."/>
            <person name="Lapidus A."/>
        </authorList>
    </citation>
    <scope>NUCLEOTIDE SEQUENCE [LARGE SCALE GENOMIC DNA]</scope>
    <source>
        <strain evidence="2">DSM 11204 / 1A</strain>
    </source>
</reference>
<dbReference type="EMBL" id="CP002838">
    <property type="protein sequence ID" value="AEM39044.1"/>
    <property type="molecule type" value="Genomic_DNA"/>
</dbReference>
<keyword evidence="2" id="KW-1185">Reference proteome</keyword>
<dbReference type="AlphaFoldDB" id="G0EFU3"/>
<evidence type="ECO:0000313" key="2">
    <source>
        <dbReference type="Proteomes" id="UP000001037"/>
    </source>
</evidence>
<sequence>MILVPLCNGHTLSFSGQRSIPARSISAKAASIVKVIHDSGLEKALKKLELYEILVRGGLEVRHLRALIDPLGIWGGLYRENSEVKLVCDSMVRLVEAAERVFVSRVTELKI</sequence>
<dbReference type="STRING" id="694429.Pyrfu_1181"/>
<dbReference type="KEGG" id="pfm:Pyrfu_1181"/>
<accession>G0EFU3</accession>
<gene>
    <name evidence="1" type="ordered locus">Pyrfu_1181</name>
</gene>
<dbReference type="Proteomes" id="UP000001037">
    <property type="component" value="Chromosome"/>
</dbReference>